<protein>
    <submittedName>
        <fullName evidence="1">Uncharacterized protein</fullName>
    </submittedName>
</protein>
<sequence>MKEAIAANTSCYVLHPEHGDTIIAEGRIGGSWKSPSGRYGSLCAEGEHMVQLHRIVVSNLPLLFVKQRQPFTLMGHALVKPKGSNVYVRWLSKLLWQKNLKLPHAKTPRISQS</sequence>
<name>A0A8T0HWK9_CERPU</name>
<proteinExistence type="predicted"/>
<dbReference type="EMBL" id="CM026426">
    <property type="protein sequence ID" value="KAG0575081.1"/>
    <property type="molecule type" value="Genomic_DNA"/>
</dbReference>
<evidence type="ECO:0000313" key="2">
    <source>
        <dbReference type="Proteomes" id="UP000822688"/>
    </source>
</evidence>
<comment type="caution">
    <text evidence="1">The sequence shown here is derived from an EMBL/GenBank/DDBJ whole genome shotgun (WGS) entry which is preliminary data.</text>
</comment>
<evidence type="ECO:0000313" key="1">
    <source>
        <dbReference type="EMBL" id="KAG0575081.1"/>
    </source>
</evidence>
<gene>
    <name evidence="1" type="ORF">KC19_VG316500</name>
</gene>
<dbReference type="Proteomes" id="UP000822688">
    <property type="component" value="Chromosome V"/>
</dbReference>
<reference evidence="1" key="1">
    <citation type="submission" date="2020-06" db="EMBL/GenBank/DDBJ databases">
        <title>WGS assembly of Ceratodon purpureus strain R40.</title>
        <authorList>
            <person name="Carey S.B."/>
            <person name="Jenkins J."/>
            <person name="Shu S."/>
            <person name="Lovell J.T."/>
            <person name="Sreedasyam A."/>
            <person name="Maumus F."/>
            <person name="Tiley G.P."/>
            <person name="Fernandez-Pozo N."/>
            <person name="Barry K."/>
            <person name="Chen C."/>
            <person name="Wang M."/>
            <person name="Lipzen A."/>
            <person name="Daum C."/>
            <person name="Saski C.A."/>
            <person name="Payton A.C."/>
            <person name="Mcbreen J.C."/>
            <person name="Conrad R.E."/>
            <person name="Kollar L.M."/>
            <person name="Olsson S."/>
            <person name="Huttunen S."/>
            <person name="Landis J.B."/>
            <person name="Wickett N.J."/>
            <person name="Johnson M.G."/>
            <person name="Rensing S.A."/>
            <person name="Grimwood J."/>
            <person name="Schmutz J."/>
            <person name="Mcdaniel S.F."/>
        </authorList>
    </citation>
    <scope>NUCLEOTIDE SEQUENCE</scope>
    <source>
        <strain evidence="1">R40</strain>
    </source>
</reference>
<dbReference type="AlphaFoldDB" id="A0A8T0HWK9"/>
<organism evidence="1 2">
    <name type="scientific">Ceratodon purpureus</name>
    <name type="common">Fire moss</name>
    <name type="synonym">Dicranum purpureum</name>
    <dbReference type="NCBI Taxonomy" id="3225"/>
    <lineage>
        <taxon>Eukaryota</taxon>
        <taxon>Viridiplantae</taxon>
        <taxon>Streptophyta</taxon>
        <taxon>Embryophyta</taxon>
        <taxon>Bryophyta</taxon>
        <taxon>Bryophytina</taxon>
        <taxon>Bryopsida</taxon>
        <taxon>Dicranidae</taxon>
        <taxon>Pseudoditrichales</taxon>
        <taxon>Ditrichaceae</taxon>
        <taxon>Ceratodon</taxon>
    </lineage>
</organism>
<accession>A0A8T0HWK9</accession>
<keyword evidence="2" id="KW-1185">Reference proteome</keyword>